<dbReference type="Proteomes" id="UP001157440">
    <property type="component" value="Unassembled WGS sequence"/>
</dbReference>
<sequence length="422" mass="47136">MARTVRDASLDTRSARLRLPPERKHWRLIEGGLHIGYRRGPRGGAWLARRHTGGRYVETVLGASDDKADPDGLAVRSYRQAIEAARSWWQEAIRREKLGDCRTSPLTVNDALDDYFSECEQRGAKSLGKIRSAAASSIRTELGTLQVADLTTKRLKDWHAALVTRSRRRRSSRDSAVDEDALRSRRATANRHLTILKAALNHAFKEEAASDDRAWRRVRPFKGVDKPLERYLVEAEVKRLINAAGADPDFRALVRGAIYTGARYGELARMQVADLDLENGTLAIKVAKSGKPRHVVLTAEAVTFLRQMVAGRARDALVFQRGGREWRASEQLRPMREACRGASIQPPVGFHILRHSHATMLVSRGVPMAFVADQLGHADLRMTTRHYGHVAPDAKAQAIRAQFPSLDEERSTTDPVSAVSIR</sequence>
<dbReference type="RefSeq" id="WP_238196381.1">
    <property type="nucleotide sequence ID" value="NZ_BPQZ01000010.1"/>
</dbReference>
<keyword evidence="7" id="KW-1185">Reference proteome</keyword>
<gene>
    <name evidence="6" type="primary">orf35</name>
    <name evidence="6" type="ORF">GCM10007890_21650</name>
</gene>
<name>A0AA37WSC7_9HYPH</name>
<dbReference type="GO" id="GO:0015074">
    <property type="term" value="P:DNA integration"/>
    <property type="evidence" value="ECO:0007669"/>
    <property type="project" value="UniProtKB-KW"/>
</dbReference>
<dbReference type="InterPro" id="IPR011010">
    <property type="entry name" value="DNA_brk_join_enz"/>
</dbReference>
<dbReference type="SUPFAM" id="SSF56349">
    <property type="entry name" value="DNA breaking-rejoining enzymes"/>
    <property type="match status" value="1"/>
</dbReference>
<evidence type="ECO:0000256" key="2">
    <source>
        <dbReference type="ARBA" id="ARBA00022908"/>
    </source>
</evidence>
<dbReference type="Gene3D" id="1.10.443.10">
    <property type="entry name" value="Intergrase catalytic core"/>
    <property type="match status" value="1"/>
</dbReference>
<evidence type="ECO:0000313" key="6">
    <source>
        <dbReference type="EMBL" id="GLS70152.1"/>
    </source>
</evidence>
<evidence type="ECO:0000256" key="4">
    <source>
        <dbReference type="ARBA" id="ARBA00023172"/>
    </source>
</evidence>
<dbReference type="EMBL" id="BSPL01000013">
    <property type="protein sequence ID" value="GLS70152.1"/>
    <property type="molecule type" value="Genomic_DNA"/>
</dbReference>
<evidence type="ECO:0000256" key="3">
    <source>
        <dbReference type="ARBA" id="ARBA00023125"/>
    </source>
</evidence>
<feature type="domain" description="Tyr recombinase" evidence="5">
    <location>
        <begin position="227"/>
        <end position="400"/>
    </location>
</feature>
<dbReference type="PANTHER" id="PTHR30349">
    <property type="entry name" value="PHAGE INTEGRASE-RELATED"/>
    <property type="match status" value="1"/>
</dbReference>
<proteinExistence type="inferred from homology"/>
<dbReference type="InterPro" id="IPR013762">
    <property type="entry name" value="Integrase-like_cat_sf"/>
</dbReference>
<dbReference type="Gene3D" id="1.10.150.130">
    <property type="match status" value="1"/>
</dbReference>
<dbReference type="PANTHER" id="PTHR30349:SF64">
    <property type="entry name" value="PROPHAGE INTEGRASE INTD-RELATED"/>
    <property type="match status" value="1"/>
</dbReference>
<evidence type="ECO:0000313" key="7">
    <source>
        <dbReference type="Proteomes" id="UP001157440"/>
    </source>
</evidence>
<dbReference type="PROSITE" id="PS51898">
    <property type="entry name" value="TYR_RECOMBINASE"/>
    <property type="match status" value="1"/>
</dbReference>
<organism evidence="6 7">
    <name type="scientific">Methylobacterium tardum</name>
    <dbReference type="NCBI Taxonomy" id="374432"/>
    <lineage>
        <taxon>Bacteria</taxon>
        <taxon>Pseudomonadati</taxon>
        <taxon>Pseudomonadota</taxon>
        <taxon>Alphaproteobacteria</taxon>
        <taxon>Hyphomicrobiales</taxon>
        <taxon>Methylobacteriaceae</taxon>
        <taxon>Methylobacterium</taxon>
    </lineage>
</organism>
<evidence type="ECO:0000259" key="5">
    <source>
        <dbReference type="PROSITE" id="PS51898"/>
    </source>
</evidence>
<dbReference type="Pfam" id="PF00589">
    <property type="entry name" value="Phage_integrase"/>
    <property type="match status" value="1"/>
</dbReference>
<keyword evidence="2" id="KW-0229">DNA integration</keyword>
<keyword evidence="3" id="KW-0238">DNA-binding</keyword>
<dbReference type="GO" id="GO:0003677">
    <property type="term" value="F:DNA binding"/>
    <property type="evidence" value="ECO:0007669"/>
    <property type="project" value="UniProtKB-KW"/>
</dbReference>
<dbReference type="CDD" id="cd00796">
    <property type="entry name" value="INT_Rci_Hp1_C"/>
    <property type="match status" value="1"/>
</dbReference>
<reference evidence="7" key="1">
    <citation type="journal article" date="2019" name="Int. J. Syst. Evol. Microbiol.">
        <title>The Global Catalogue of Microorganisms (GCM) 10K type strain sequencing project: providing services to taxonomists for standard genome sequencing and annotation.</title>
        <authorList>
            <consortium name="The Broad Institute Genomics Platform"/>
            <consortium name="The Broad Institute Genome Sequencing Center for Infectious Disease"/>
            <person name="Wu L."/>
            <person name="Ma J."/>
        </authorList>
    </citation>
    <scope>NUCLEOTIDE SEQUENCE [LARGE SCALE GENOMIC DNA]</scope>
    <source>
        <strain evidence="7">NBRC 103632</strain>
    </source>
</reference>
<keyword evidence="4" id="KW-0233">DNA recombination</keyword>
<dbReference type="AlphaFoldDB" id="A0AA37WSC7"/>
<evidence type="ECO:0000256" key="1">
    <source>
        <dbReference type="ARBA" id="ARBA00008857"/>
    </source>
</evidence>
<comment type="similarity">
    <text evidence="1">Belongs to the 'phage' integrase family.</text>
</comment>
<dbReference type="InterPro" id="IPR010998">
    <property type="entry name" value="Integrase_recombinase_N"/>
</dbReference>
<comment type="caution">
    <text evidence="6">The sequence shown here is derived from an EMBL/GenBank/DDBJ whole genome shotgun (WGS) entry which is preliminary data.</text>
</comment>
<accession>A0AA37WSC7</accession>
<protein>
    <submittedName>
        <fullName evidence="6">Phage-related integrase</fullName>
    </submittedName>
</protein>
<dbReference type="InterPro" id="IPR050090">
    <property type="entry name" value="Tyrosine_recombinase_XerCD"/>
</dbReference>
<dbReference type="InterPro" id="IPR002104">
    <property type="entry name" value="Integrase_catalytic"/>
</dbReference>
<dbReference type="GO" id="GO:0006310">
    <property type="term" value="P:DNA recombination"/>
    <property type="evidence" value="ECO:0007669"/>
    <property type="project" value="UniProtKB-KW"/>
</dbReference>